<proteinExistence type="predicted"/>
<accession>A0A6A3G981</accession>
<gene>
    <name evidence="1" type="ORF">PF011_g32450</name>
</gene>
<reference evidence="1 2" key="1">
    <citation type="submission" date="2018-09" db="EMBL/GenBank/DDBJ databases">
        <title>Genomic investigation of the strawberry pathogen Phytophthora fragariae indicates pathogenicity is determined by transcriptional variation in three key races.</title>
        <authorList>
            <person name="Adams T.M."/>
            <person name="Armitage A.D."/>
            <person name="Sobczyk M.K."/>
            <person name="Bates H.J."/>
            <person name="Dunwell J.M."/>
            <person name="Nellist C.F."/>
            <person name="Harrison R.J."/>
        </authorList>
    </citation>
    <scope>NUCLEOTIDE SEQUENCE [LARGE SCALE GENOMIC DNA]</scope>
    <source>
        <strain evidence="1 2">SCRP245</strain>
    </source>
</reference>
<sequence length="66" mass="7113">MRGPATIVVAPWLSDAAASDSGLYTRSLRASAGLPSSSLRTMSHPCLNQTEDRNRAAFRGTRLRLP</sequence>
<comment type="caution">
    <text evidence="1">The sequence shown here is derived from an EMBL/GenBank/DDBJ whole genome shotgun (WGS) entry which is preliminary data.</text>
</comment>
<protein>
    <submittedName>
        <fullName evidence="1">Uncharacterized protein</fullName>
    </submittedName>
</protein>
<organism evidence="1 2">
    <name type="scientific">Phytophthora fragariae</name>
    <dbReference type="NCBI Taxonomy" id="53985"/>
    <lineage>
        <taxon>Eukaryota</taxon>
        <taxon>Sar</taxon>
        <taxon>Stramenopiles</taxon>
        <taxon>Oomycota</taxon>
        <taxon>Peronosporomycetes</taxon>
        <taxon>Peronosporales</taxon>
        <taxon>Peronosporaceae</taxon>
        <taxon>Phytophthora</taxon>
    </lineage>
</organism>
<dbReference type="EMBL" id="QXFW01010019">
    <property type="protein sequence ID" value="KAE8953301.1"/>
    <property type="molecule type" value="Genomic_DNA"/>
</dbReference>
<dbReference type="AlphaFoldDB" id="A0A6A3G981"/>
<evidence type="ECO:0000313" key="2">
    <source>
        <dbReference type="Proteomes" id="UP000460718"/>
    </source>
</evidence>
<dbReference type="Proteomes" id="UP000460718">
    <property type="component" value="Unassembled WGS sequence"/>
</dbReference>
<name>A0A6A3G981_9STRA</name>
<evidence type="ECO:0000313" key="1">
    <source>
        <dbReference type="EMBL" id="KAE8953301.1"/>
    </source>
</evidence>